<name>A0A9P7FQA4_9AGAR</name>
<feature type="compositionally biased region" description="Polar residues" evidence="1">
    <location>
        <begin position="67"/>
        <end position="88"/>
    </location>
</feature>
<dbReference type="EMBL" id="JABCKV010002894">
    <property type="protein sequence ID" value="KAG5636542.1"/>
    <property type="molecule type" value="Genomic_DNA"/>
</dbReference>
<dbReference type="OrthoDB" id="10255964at2759"/>
<feature type="compositionally biased region" description="Basic and acidic residues" evidence="1">
    <location>
        <begin position="118"/>
        <end position="135"/>
    </location>
</feature>
<gene>
    <name evidence="2" type="ORF">DXG03_004713</name>
</gene>
<evidence type="ECO:0000313" key="3">
    <source>
        <dbReference type="Proteomes" id="UP000775547"/>
    </source>
</evidence>
<proteinExistence type="predicted"/>
<evidence type="ECO:0008006" key="4">
    <source>
        <dbReference type="Google" id="ProtNLM"/>
    </source>
</evidence>
<feature type="compositionally biased region" description="Low complexity" evidence="1">
    <location>
        <begin position="23"/>
        <end position="39"/>
    </location>
</feature>
<feature type="region of interest" description="Disordered" evidence="1">
    <location>
        <begin position="22"/>
        <end position="245"/>
    </location>
</feature>
<feature type="compositionally biased region" description="Basic and acidic residues" evidence="1">
    <location>
        <begin position="178"/>
        <end position="242"/>
    </location>
</feature>
<keyword evidence="3" id="KW-1185">Reference proteome</keyword>
<sequence length="281" mass="32160">MEVAQDHLIPTPIHQQNAVYIHQQQQQLPQQQQQQQQQQHPGHANPPPRSIRRTSSEEDRWEVLSGYDTNPNHAQYHSQTSHSRNSSFASLPPGASPPIPSPNGARSPSPFSLSSNKGHRDRERELQQRERDQQVLRKKAPVVAAPAALRILGALDPPNAPTRAGSEEPFSNVAYSDSGHREREKDPPPEKEKKERRGFWSRGDKDKDREKERDRDKERERERETRERSSRDLRERERREGDGAELTRMIGYLTATASEDWTLVLEVCERASANESNAKEA</sequence>
<accession>A0A9P7FQA4</accession>
<dbReference type="AlphaFoldDB" id="A0A9P7FQA4"/>
<feature type="non-terminal residue" evidence="2">
    <location>
        <position position="281"/>
    </location>
</feature>
<reference evidence="2" key="1">
    <citation type="submission" date="2020-07" db="EMBL/GenBank/DDBJ databases">
        <authorList>
            <person name="Nieuwenhuis M."/>
            <person name="Van De Peppel L.J.J."/>
        </authorList>
    </citation>
    <scope>NUCLEOTIDE SEQUENCE</scope>
    <source>
        <strain evidence="2">AP01</strain>
        <tissue evidence="2">Mycelium</tissue>
    </source>
</reference>
<protein>
    <recommendedName>
        <fullName evidence="4">VHS domain-containing protein</fullName>
    </recommendedName>
</protein>
<feature type="compositionally biased region" description="Low complexity" evidence="1">
    <location>
        <begin position="141"/>
        <end position="150"/>
    </location>
</feature>
<evidence type="ECO:0000256" key="1">
    <source>
        <dbReference type="SAM" id="MobiDB-lite"/>
    </source>
</evidence>
<comment type="caution">
    <text evidence="2">The sequence shown here is derived from an EMBL/GenBank/DDBJ whole genome shotgun (WGS) entry which is preliminary data.</text>
</comment>
<dbReference type="Proteomes" id="UP000775547">
    <property type="component" value="Unassembled WGS sequence"/>
</dbReference>
<evidence type="ECO:0000313" key="2">
    <source>
        <dbReference type="EMBL" id="KAG5636542.1"/>
    </source>
</evidence>
<organism evidence="2 3">
    <name type="scientific">Asterophora parasitica</name>
    <dbReference type="NCBI Taxonomy" id="117018"/>
    <lineage>
        <taxon>Eukaryota</taxon>
        <taxon>Fungi</taxon>
        <taxon>Dikarya</taxon>
        <taxon>Basidiomycota</taxon>
        <taxon>Agaricomycotina</taxon>
        <taxon>Agaricomycetes</taxon>
        <taxon>Agaricomycetidae</taxon>
        <taxon>Agaricales</taxon>
        <taxon>Tricholomatineae</taxon>
        <taxon>Lyophyllaceae</taxon>
        <taxon>Asterophora</taxon>
    </lineage>
</organism>
<reference evidence="2" key="2">
    <citation type="submission" date="2021-10" db="EMBL/GenBank/DDBJ databases">
        <title>Phylogenomics reveals ancestral predisposition of the termite-cultivated fungus Termitomyces towards a domesticated lifestyle.</title>
        <authorList>
            <person name="Auxier B."/>
            <person name="Grum-Grzhimaylo A."/>
            <person name="Cardenas M.E."/>
            <person name="Lodge J.D."/>
            <person name="Laessoe T."/>
            <person name="Pedersen O."/>
            <person name="Smith M.E."/>
            <person name="Kuyper T.W."/>
            <person name="Franco-Molano E.A."/>
            <person name="Baroni T.J."/>
            <person name="Aanen D.K."/>
        </authorList>
    </citation>
    <scope>NUCLEOTIDE SEQUENCE</scope>
    <source>
        <strain evidence="2">AP01</strain>
        <tissue evidence="2">Mycelium</tissue>
    </source>
</reference>